<reference evidence="1" key="1">
    <citation type="submission" date="2021-05" db="EMBL/GenBank/DDBJ databases">
        <authorList>
            <person name="Scholz U."/>
            <person name="Mascher M."/>
            <person name="Fiebig A."/>
        </authorList>
    </citation>
    <scope>NUCLEOTIDE SEQUENCE [LARGE SCALE GENOMIC DNA]</scope>
</reference>
<name>A0ACD5YAR5_AVESA</name>
<dbReference type="Proteomes" id="UP001732700">
    <property type="component" value="Chromosome 5D"/>
</dbReference>
<reference evidence="1" key="2">
    <citation type="submission" date="2025-09" db="UniProtKB">
        <authorList>
            <consortium name="EnsemblPlants"/>
        </authorList>
    </citation>
    <scope>IDENTIFICATION</scope>
</reference>
<proteinExistence type="predicted"/>
<keyword evidence="2" id="KW-1185">Reference proteome</keyword>
<dbReference type="EnsemblPlants" id="AVESA.00010b.r2.5DG0943190.1">
    <property type="protein sequence ID" value="AVESA.00010b.r2.5DG0943190.1.CDS"/>
    <property type="gene ID" value="AVESA.00010b.r2.5DG0943190"/>
</dbReference>
<organism evidence="1 2">
    <name type="scientific">Avena sativa</name>
    <name type="common">Oat</name>
    <dbReference type="NCBI Taxonomy" id="4498"/>
    <lineage>
        <taxon>Eukaryota</taxon>
        <taxon>Viridiplantae</taxon>
        <taxon>Streptophyta</taxon>
        <taxon>Embryophyta</taxon>
        <taxon>Tracheophyta</taxon>
        <taxon>Spermatophyta</taxon>
        <taxon>Magnoliopsida</taxon>
        <taxon>Liliopsida</taxon>
        <taxon>Poales</taxon>
        <taxon>Poaceae</taxon>
        <taxon>BOP clade</taxon>
        <taxon>Pooideae</taxon>
        <taxon>Poodae</taxon>
        <taxon>Poeae</taxon>
        <taxon>Poeae Chloroplast Group 1 (Aveneae type)</taxon>
        <taxon>Aveninae</taxon>
        <taxon>Avena</taxon>
    </lineage>
</organism>
<protein>
    <submittedName>
        <fullName evidence="1">Uncharacterized protein</fullName>
    </submittedName>
</protein>
<evidence type="ECO:0000313" key="1">
    <source>
        <dbReference type="EnsemblPlants" id="AVESA.00010b.r2.5DG0943190.1.CDS"/>
    </source>
</evidence>
<sequence length="581" mass="63850">MNGEVLQDLPPPAAVGGGRAEIDTSAPFESVREAVDRFGGSAAWSSNLVRRIFAHHKKQDQCVVGTDEDDQCASLEEQTAQLEKELGVKERETLDVLKQLDSAKRIIAGLKLKIHNQTAEPEENQPAAEDNCCHITQVPTAEPEEKQSQDNNSCSITQVPTAEPEEERLPEGNAGADVEMCGGLDAQDHHHHQHPASVLMELEQAKSNLNRTTSDLASIRASIESLRNEIASEKMLVERRREKVCSDATVVSSLEEELDQTTQRLQTLKDLQRRREDPSDIFMEIKKMTSEIEQLRDAANASKSEAMMLAAEIEQTKAAIGTAQVRCLAAKKMEEAARAAEALAVAEIKALLLSTEASAGDLQGTDGVVDLSVEEYLELASKAREADESSRNKIAAAMVHVDEANQSKSESLARLEEAELEVEECKTALQEALKRVDTANRGKFAVEETIRRWRSENVHKRRSFRGSPRFKHAAPRQKDSHCMDIVDVSSNSLKPTLSIGQILSMKLMGPDGYDKSVSDDTSETSNVSSLGQILNRRQAILHSSDTGASKKFSGKRKKFAFTGLSVFLAKQAKSKKKRGSD</sequence>
<accession>A0ACD5YAR5</accession>
<evidence type="ECO:0000313" key="2">
    <source>
        <dbReference type="Proteomes" id="UP001732700"/>
    </source>
</evidence>